<dbReference type="AlphaFoldDB" id="A0A9W4KC66"/>
<keyword evidence="3" id="KW-1185">Reference proteome</keyword>
<proteinExistence type="predicted"/>
<dbReference type="EMBL" id="CAJVRC010000843">
    <property type="protein sequence ID" value="CAG8890872.1"/>
    <property type="molecule type" value="Genomic_DNA"/>
</dbReference>
<reference evidence="2" key="1">
    <citation type="submission" date="2021-07" db="EMBL/GenBank/DDBJ databases">
        <authorList>
            <person name="Branca A.L. A."/>
        </authorList>
    </citation>
    <scope>NUCLEOTIDE SEQUENCE</scope>
</reference>
<feature type="compositionally biased region" description="Basic and acidic residues" evidence="1">
    <location>
        <begin position="540"/>
        <end position="552"/>
    </location>
</feature>
<accession>A0A9W4KC66</accession>
<sequence length="552" mass="61848">MQPKRRRLVAPVRYNRLAAPDTDFDTCFRWQRFSIRLVDSKMSCAVSPAISELESLIRAIGTDSREWGLSESAKIRAAHTLETTPENEQLLRTHHPALGLHDEVYVSHPQYGPEVWVVHGPCTDTKAGGRAVHPFPEDRKDLYPWGRVLTPRSPLKEEYLFKEGINPRKLLSPEQLEGLRELFPAAIGARVLVAGFLVMLFRSPSDIRDIYETDWIMEVGGLRTIYDVPRVKVSADTVISGMEVSETPDSLNGSGCLGLRLRMPDGKEAIATVTHGFVRNPRPSRVVSMFSDWILWTRSALRRFLRQPPLSDTCALRVVRNSQTNSPIGKEVWLATEKKRIGTISHTFDNPSPALPYPAGYRHDLSLITDDNLPALVSPPGYPAVSEWASYSTALAGSDVYAVRMNTVVGRWLLLQGTRDPNAIRNATVIGTEYLWDRTARSQTASLLWTTTEPFTPAIGWSGSVLCLGRPTDQSSKAIVFQNFEAQCYSFIDPMTGKSKDMIVKAGFLLPESVRSSTIVSSKDQHRQRDSNTYPRHSRERGESDRRVFSAV</sequence>
<protein>
    <submittedName>
        <fullName evidence="2">Uncharacterized protein</fullName>
    </submittedName>
</protein>
<comment type="caution">
    <text evidence="2">The sequence shown here is derived from an EMBL/GenBank/DDBJ whole genome shotgun (WGS) entry which is preliminary data.</text>
</comment>
<name>A0A9W4KC66_9EURO</name>
<dbReference type="OrthoDB" id="3009558at2759"/>
<dbReference type="Proteomes" id="UP001154252">
    <property type="component" value="Unassembled WGS sequence"/>
</dbReference>
<feature type="region of interest" description="Disordered" evidence="1">
    <location>
        <begin position="519"/>
        <end position="552"/>
    </location>
</feature>
<gene>
    <name evidence="2" type="ORF">PEGY_LOCUS2539</name>
</gene>
<organism evidence="2 3">
    <name type="scientific">Penicillium egyptiacum</name>
    <dbReference type="NCBI Taxonomy" id="1303716"/>
    <lineage>
        <taxon>Eukaryota</taxon>
        <taxon>Fungi</taxon>
        <taxon>Dikarya</taxon>
        <taxon>Ascomycota</taxon>
        <taxon>Pezizomycotina</taxon>
        <taxon>Eurotiomycetes</taxon>
        <taxon>Eurotiomycetidae</taxon>
        <taxon>Eurotiales</taxon>
        <taxon>Aspergillaceae</taxon>
        <taxon>Penicillium</taxon>
    </lineage>
</organism>
<evidence type="ECO:0000313" key="3">
    <source>
        <dbReference type="Proteomes" id="UP001154252"/>
    </source>
</evidence>
<evidence type="ECO:0000256" key="1">
    <source>
        <dbReference type="SAM" id="MobiDB-lite"/>
    </source>
</evidence>
<evidence type="ECO:0000313" key="2">
    <source>
        <dbReference type="EMBL" id="CAG8890872.1"/>
    </source>
</evidence>